<evidence type="ECO:0000256" key="1">
    <source>
        <dbReference type="ARBA" id="ARBA00006485"/>
    </source>
</evidence>
<protein>
    <recommendedName>
        <fullName evidence="3">Cyclin-dependent kinase 2 homolog</fullName>
    </recommendedName>
    <alternativeName>
        <fullName evidence="4">Cell division control protein 2 homolog</fullName>
    </alternativeName>
    <alternativeName>
        <fullName evidence="5">cdc2-related kinase 2</fullName>
    </alternativeName>
</protein>
<dbReference type="PANTHER" id="PTHR24056">
    <property type="entry name" value="CELL DIVISION PROTEIN KINASE"/>
    <property type="match status" value="1"/>
</dbReference>
<dbReference type="AlphaFoldDB" id="A0A8S1RKH9"/>
<evidence type="ECO:0000256" key="3">
    <source>
        <dbReference type="ARBA" id="ARBA00039612"/>
    </source>
</evidence>
<keyword evidence="8" id="KW-1185">Reference proteome</keyword>
<sequence>MNKYEILEQLEKVLMECFLNIKIRRRMKQKFKETEENEIVKKSIQRKVKILGLLRHTNIVELKEAVVQCGKFMRKGRIYLVFEYVESNLLEVLGTSSSGLEVLTITHQKNNFQLIKAIYCSHQKDIVHRDIKPENLLISNNHQLKSCDFSFARVCKQIYIKISHHPKILLIMWLQDGIELKNSCQFIQIMIKELICGCLLCELIDGNPLTPGENEMNQLYLIQQILDPFDIGLIGNIFKESLIFGNEIS</sequence>
<evidence type="ECO:0000256" key="2">
    <source>
        <dbReference type="ARBA" id="ARBA00038543"/>
    </source>
</evidence>
<dbReference type="OrthoDB" id="548217at2759"/>
<dbReference type="SMART" id="SM00220">
    <property type="entry name" value="S_TKc"/>
    <property type="match status" value="1"/>
</dbReference>
<dbReference type="Pfam" id="PF00069">
    <property type="entry name" value="Pkinase"/>
    <property type="match status" value="1"/>
</dbReference>
<evidence type="ECO:0000313" key="8">
    <source>
        <dbReference type="Proteomes" id="UP000692954"/>
    </source>
</evidence>
<organism evidence="7 8">
    <name type="scientific">Paramecium sonneborni</name>
    <dbReference type="NCBI Taxonomy" id="65129"/>
    <lineage>
        <taxon>Eukaryota</taxon>
        <taxon>Sar</taxon>
        <taxon>Alveolata</taxon>
        <taxon>Ciliophora</taxon>
        <taxon>Intramacronucleata</taxon>
        <taxon>Oligohymenophorea</taxon>
        <taxon>Peniculida</taxon>
        <taxon>Parameciidae</taxon>
        <taxon>Paramecium</taxon>
    </lineage>
</organism>
<dbReference type="InterPro" id="IPR050108">
    <property type="entry name" value="CDK"/>
</dbReference>
<feature type="domain" description="Protein kinase" evidence="6">
    <location>
        <begin position="1"/>
        <end position="249"/>
    </location>
</feature>
<dbReference type="GO" id="GO:0005524">
    <property type="term" value="F:ATP binding"/>
    <property type="evidence" value="ECO:0007669"/>
    <property type="project" value="InterPro"/>
</dbReference>
<comment type="caution">
    <text evidence="7">The sequence shown here is derived from an EMBL/GenBank/DDBJ whole genome shotgun (WGS) entry which is preliminary data.</text>
</comment>
<dbReference type="PROSITE" id="PS50011">
    <property type="entry name" value="PROTEIN_KINASE_DOM"/>
    <property type="match status" value="1"/>
</dbReference>
<dbReference type="EMBL" id="CAJJDN010000207">
    <property type="protein sequence ID" value="CAD8129111.1"/>
    <property type="molecule type" value="Genomic_DNA"/>
</dbReference>
<dbReference type="Proteomes" id="UP000692954">
    <property type="component" value="Unassembled WGS sequence"/>
</dbReference>
<comment type="similarity">
    <text evidence="1">Belongs to the protein kinase superfamily. CMGC Ser/Thr protein kinase family. CDC2/CDKX subfamily.</text>
</comment>
<dbReference type="PROSITE" id="PS00108">
    <property type="entry name" value="PROTEIN_KINASE_ST"/>
    <property type="match status" value="1"/>
</dbReference>
<name>A0A8S1RKH9_9CILI</name>
<accession>A0A8S1RKH9</accession>
<dbReference type="InterPro" id="IPR008271">
    <property type="entry name" value="Ser/Thr_kinase_AS"/>
</dbReference>
<gene>
    <name evidence="7" type="ORF">PSON_ATCC_30995.1.T2070032</name>
</gene>
<evidence type="ECO:0000256" key="5">
    <source>
        <dbReference type="ARBA" id="ARBA00042858"/>
    </source>
</evidence>
<comment type="subunit">
    <text evidence="2">May form a complex composed of at least the catalytic subunit CRK2 and a cyclin.</text>
</comment>
<reference evidence="7" key="1">
    <citation type="submission" date="2021-01" db="EMBL/GenBank/DDBJ databases">
        <authorList>
            <consortium name="Genoscope - CEA"/>
            <person name="William W."/>
        </authorList>
    </citation>
    <scope>NUCLEOTIDE SEQUENCE</scope>
</reference>
<dbReference type="GO" id="GO:0005634">
    <property type="term" value="C:nucleus"/>
    <property type="evidence" value="ECO:0007669"/>
    <property type="project" value="TreeGrafter"/>
</dbReference>
<dbReference type="PANTHER" id="PTHR24056:SF111">
    <property type="entry name" value="CYCLIN-DEPENDENT KINASE-LIKE 5"/>
    <property type="match status" value="1"/>
</dbReference>
<dbReference type="GO" id="GO:0004672">
    <property type="term" value="F:protein kinase activity"/>
    <property type="evidence" value="ECO:0007669"/>
    <property type="project" value="InterPro"/>
</dbReference>
<evidence type="ECO:0000259" key="6">
    <source>
        <dbReference type="PROSITE" id="PS50011"/>
    </source>
</evidence>
<proteinExistence type="inferred from homology"/>
<dbReference type="InterPro" id="IPR000719">
    <property type="entry name" value="Prot_kinase_dom"/>
</dbReference>
<evidence type="ECO:0000313" key="7">
    <source>
        <dbReference type="EMBL" id="CAD8129111.1"/>
    </source>
</evidence>
<evidence type="ECO:0000256" key="4">
    <source>
        <dbReference type="ARBA" id="ARBA00041902"/>
    </source>
</evidence>